<dbReference type="InterPro" id="IPR043129">
    <property type="entry name" value="ATPase_NBD"/>
</dbReference>
<comment type="caution">
    <text evidence="2">The sequence shown here is derived from an EMBL/GenBank/DDBJ whole genome shotgun (WGS) entry which is preliminary data.</text>
</comment>
<proteinExistence type="predicted"/>
<organism evidence="2 3">
    <name type="scientific">candidate division GN15 bacterium</name>
    <dbReference type="NCBI Taxonomy" id="2072418"/>
    <lineage>
        <taxon>Bacteria</taxon>
        <taxon>candidate division GN15</taxon>
    </lineage>
</organism>
<evidence type="ECO:0000313" key="3">
    <source>
        <dbReference type="Proteomes" id="UP000250918"/>
    </source>
</evidence>
<accession>A0A855WVB1</accession>
<gene>
    <name evidence="2" type="primary">tsaB</name>
    <name evidence="2" type="ORF">C3F09_11390</name>
</gene>
<name>A0A855WVB1_9BACT</name>
<dbReference type="NCBIfam" id="TIGR03725">
    <property type="entry name" value="T6A_YeaZ"/>
    <property type="match status" value="1"/>
</dbReference>
<dbReference type="InterPro" id="IPR000905">
    <property type="entry name" value="Gcp-like_dom"/>
</dbReference>
<dbReference type="SUPFAM" id="SSF53067">
    <property type="entry name" value="Actin-like ATPase domain"/>
    <property type="match status" value="1"/>
</dbReference>
<keyword evidence="2" id="KW-0808">Transferase</keyword>
<dbReference type="Gene3D" id="3.30.420.40">
    <property type="match status" value="1"/>
</dbReference>
<dbReference type="InterPro" id="IPR022496">
    <property type="entry name" value="T6A_TsaB"/>
</dbReference>
<evidence type="ECO:0000259" key="1">
    <source>
        <dbReference type="Pfam" id="PF00814"/>
    </source>
</evidence>
<dbReference type="PANTHER" id="PTHR11735">
    <property type="entry name" value="TRNA N6-ADENOSINE THREONYLCARBAMOYLTRANSFERASE"/>
    <property type="match status" value="1"/>
</dbReference>
<dbReference type="GO" id="GO:0002949">
    <property type="term" value="P:tRNA threonylcarbamoyladenosine modification"/>
    <property type="evidence" value="ECO:0007669"/>
    <property type="project" value="InterPro"/>
</dbReference>
<feature type="domain" description="Gcp-like" evidence="1">
    <location>
        <begin position="35"/>
        <end position="131"/>
    </location>
</feature>
<dbReference type="EMBL" id="PQAP01000197">
    <property type="protein sequence ID" value="PWB68515.1"/>
    <property type="molecule type" value="Genomic_DNA"/>
</dbReference>
<evidence type="ECO:0000313" key="2">
    <source>
        <dbReference type="EMBL" id="PWB68515.1"/>
    </source>
</evidence>
<reference evidence="2 3" key="1">
    <citation type="journal article" date="2018" name="ISME J.">
        <title>A methanotrophic archaeon couples anaerobic oxidation of methane to Fe(III) reduction.</title>
        <authorList>
            <person name="Cai C."/>
            <person name="Leu A.O."/>
            <person name="Xie G.J."/>
            <person name="Guo J."/>
            <person name="Feng Y."/>
            <person name="Zhao J.X."/>
            <person name="Tyson G.W."/>
            <person name="Yuan Z."/>
            <person name="Hu S."/>
        </authorList>
    </citation>
    <scope>NUCLEOTIDE SEQUENCE [LARGE SCALE GENOMIC DNA]</scope>
    <source>
        <strain evidence="2">FeB_12</strain>
    </source>
</reference>
<dbReference type="Proteomes" id="UP000250918">
    <property type="component" value="Unassembled WGS sequence"/>
</dbReference>
<sequence length="229" mass="24886">MSGSDFDNLLAIDTSSSRLKLALSFGGDRLVKSDEDVERSHGQIIIRKIENLISSSGLQQSDVDGLIVSTGPGSFTGLRIGLAAAKGIAVALNIPVLGISLFELAAWRFRSETRPIMIAVQVRRDELLIGSVREGRFDLGSVSAVPLGSLRQHVGHSAIIGVGFEVARHFGDGQQEGDYGEMEIDPADLIHLGRPRLIEGERADLASLEPLYIQKSQAEIRFEQRRQQS</sequence>
<dbReference type="GO" id="GO:0005829">
    <property type="term" value="C:cytosol"/>
    <property type="evidence" value="ECO:0007669"/>
    <property type="project" value="TreeGrafter"/>
</dbReference>
<dbReference type="AlphaFoldDB" id="A0A855WVB1"/>
<dbReference type="Pfam" id="PF00814">
    <property type="entry name" value="TsaD"/>
    <property type="match status" value="1"/>
</dbReference>
<dbReference type="PANTHER" id="PTHR11735:SF11">
    <property type="entry name" value="TRNA THREONYLCARBAMOYLADENOSINE BIOSYNTHESIS PROTEIN TSAB"/>
    <property type="match status" value="1"/>
</dbReference>
<dbReference type="GO" id="GO:0016740">
    <property type="term" value="F:transferase activity"/>
    <property type="evidence" value="ECO:0007669"/>
    <property type="project" value="UniProtKB-KW"/>
</dbReference>
<protein>
    <submittedName>
        <fullName evidence="2">tRNA (Adenosine(37)-N6)-threonylcarbamoyltransferase complex dimerization subunit type 1 TsaB</fullName>
    </submittedName>
</protein>